<protein>
    <submittedName>
        <fullName evidence="1">Uncharacterized protein</fullName>
    </submittedName>
</protein>
<reference evidence="1" key="1">
    <citation type="journal article" date="2015" name="Nature">
        <title>Complex archaea that bridge the gap between prokaryotes and eukaryotes.</title>
        <authorList>
            <person name="Spang A."/>
            <person name="Saw J.H."/>
            <person name="Jorgensen S.L."/>
            <person name="Zaremba-Niedzwiedzka K."/>
            <person name="Martijn J."/>
            <person name="Lind A.E."/>
            <person name="van Eijk R."/>
            <person name="Schleper C."/>
            <person name="Guy L."/>
            <person name="Ettema T.J."/>
        </authorList>
    </citation>
    <scope>NUCLEOTIDE SEQUENCE</scope>
</reference>
<organism evidence="1">
    <name type="scientific">marine sediment metagenome</name>
    <dbReference type="NCBI Taxonomy" id="412755"/>
    <lineage>
        <taxon>unclassified sequences</taxon>
        <taxon>metagenomes</taxon>
        <taxon>ecological metagenomes</taxon>
    </lineage>
</organism>
<feature type="non-terminal residue" evidence="1">
    <location>
        <position position="360"/>
    </location>
</feature>
<evidence type="ECO:0000313" key="1">
    <source>
        <dbReference type="EMBL" id="KKK60455.1"/>
    </source>
</evidence>
<dbReference type="AlphaFoldDB" id="A0A0F8XHI6"/>
<gene>
    <name evidence="1" type="ORF">LCGC14_3024190</name>
</gene>
<proteinExistence type="predicted"/>
<dbReference type="EMBL" id="LAZR01062962">
    <property type="protein sequence ID" value="KKK60455.1"/>
    <property type="molecule type" value="Genomic_DNA"/>
</dbReference>
<name>A0A0F8XHI6_9ZZZZ</name>
<comment type="caution">
    <text evidence="1">The sequence shown here is derived from an EMBL/GenBank/DDBJ whole genome shotgun (WGS) entry which is preliminary data.</text>
</comment>
<accession>A0A0F8XHI6</accession>
<sequence>YPAEYLLDGTTSLKVRWVAPLLVNMSSRETAFLKYTGGLEQFQYNNSKIEWVEDDPWNRRPTISALTAAGSANASQSLTVTGAAHRFPVGTILLNRNADEYVRVTGHVNANTLTIVRDITGRVDETGVTWAVTDEVFTAGFSMNEGDNWVYRPTAIVTMPFNYSQVHLANVENTFRMMETAQYGQQGNDLDKKAADMVAEQMVYFEMELIHGDRLAGTSAIPAMQGGMTDFVTATNGAQVTDLSGAALVRSDIDDELRDLFYAVGAGKAATTIIVGGWGKQKISSFFSGAERLGPAHKGGAGVVVDQLNTDYGVIDIILSDAVAQNELYIINQANHKMGHHGTLGRPSLRQLPPSSVGPK</sequence>
<dbReference type="InterPro" id="IPR035198">
    <property type="entry name" value="SU10_MCP"/>
</dbReference>
<dbReference type="Pfam" id="PF17236">
    <property type="entry name" value="SU10_MCP"/>
    <property type="match status" value="1"/>
</dbReference>
<feature type="non-terminal residue" evidence="1">
    <location>
        <position position="1"/>
    </location>
</feature>